<keyword evidence="2" id="KW-0472">Membrane</keyword>
<sequence length="174" mass="19632">MTPPNPHGSLYGGLLSRLRMDTRIQVPHDAIINVGHLLYTHNRVFSNFRIYLFILICGFVWVQRVRGYRTRSREPTTFSFPSQTNKPHNLQYSDDKDSTAKAAKGLSSLRLTHYQVINFAARSSSVVRVLSTTHAVTPMLMEKEESCLSAAKCAWARDYGVEVIKSSAKDGWIG</sequence>
<feature type="compositionally biased region" description="Polar residues" evidence="1">
    <location>
        <begin position="75"/>
        <end position="92"/>
    </location>
</feature>
<name>A0AAV6V4K2_9ARAC</name>
<keyword evidence="2" id="KW-1133">Transmembrane helix</keyword>
<evidence type="ECO:0000313" key="3">
    <source>
        <dbReference type="EMBL" id="KAG8190813.1"/>
    </source>
</evidence>
<evidence type="ECO:0000256" key="1">
    <source>
        <dbReference type="SAM" id="MobiDB-lite"/>
    </source>
</evidence>
<proteinExistence type="predicted"/>
<feature type="region of interest" description="Disordered" evidence="1">
    <location>
        <begin position="73"/>
        <end position="97"/>
    </location>
</feature>
<protein>
    <submittedName>
        <fullName evidence="3">Uncharacterized protein</fullName>
    </submittedName>
</protein>
<organism evidence="3 4">
    <name type="scientific">Oedothorax gibbosus</name>
    <dbReference type="NCBI Taxonomy" id="931172"/>
    <lineage>
        <taxon>Eukaryota</taxon>
        <taxon>Metazoa</taxon>
        <taxon>Ecdysozoa</taxon>
        <taxon>Arthropoda</taxon>
        <taxon>Chelicerata</taxon>
        <taxon>Arachnida</taxon>
        <taxon>Araneae</taxon>
        <taxon>Araneomorphae</taxon>
        <taxon>Entelegynae</taxon>
        <taxon>Araneoidea</taxon>
        <taxon>Linyphiidae</taxon>
        <taxon>Erigoninae</taxon>
        <taxon>Oedothorax</taxon>
    </lineage>
</organism>
<gene>
    <name evidence="3" type="ORF">JTE90_005849</name>
</gene>
<dbReference type="EMBL" id="JAFNEN010000174">
    <property type="protein sequence ID" value="KAG8190813.1"/>
    <property type="molecule type" value="Genomic_DNA"/>
</dbReference>
<keyword evidence="4" id="KW-1185">Reference proteome</keyword>
<comment type="caution">
    <text evidence="3">The sequence shown here is derived from an EMBL/GenBank/DDBJ whole genome shotgun (WGS) entry which is preliminary data.</text>
</comment>
<keyword evidence="2" id="KW-0812">Transmembrane</keyword>
<reference evidence="3 4" key="1">
    <citation type="journal article" date="2022" name="Nat. Ecol. Evol.">
        <title>A masculinizing supergene underlies an exaggerated male reproductive morph in a spider.</title>
        <authorList>
            <person name="Hendrickx F."/>
            <person name="De Corte Z."/>
            <person name="Sonet G."/>
            <person name="Van Belleghem S.M."/>
            <person name="Kostlbacher S."/>
            <person name="Vangestel C."/>
        </authorList>
    </citation>
    <scope>NUCLEOTIDE SEQUENCE [LARGE SCALE GENOMIC DNA]</scope>
    <source>
        <strain evidence="3">W744_W776</strain>
    </source>
</reference>
<feature type="transmembrane region" description="Helical" evidence="2">
    <location>
        <begin position="44"/>
        <end position="62"/>
    </location>
</feature>
<accession>A0AAV6V4K2</accession>
<dbReference type="Proteomes" id="UP000827092">
    <property type="component" value="Unassembled WGS sequence"/>
</dbReference>
<dbReference type="AlphaFoldDB" id="A0AAV6V4K2"/>
<evidence type="ECO:0000313" key="4">
    <source>
        <dbReference type="Proteomes" id="UP000827092"/>
    </source>
</evidence>
<evidence type="ECO:0000256" key="2">
    <source>
        <dbReference type="SAM" id="Phobius"/>
    </source>
</evidence>